<evidence type="ECO:0000313" key="3">
    <source>
        <dbReference type="Proteomes" id="UP000019426"/>
    </source>
</evidence>
<dbReference type="InterPro" id="IPR050469">
    <property type="entry name" value="Diguanylate_Cyclase"/>
</dbReference>
<reference evidence="2 3" key="1">
    <citation type="submission" date="2013-11" db="EMBL/GenBank/DDBJ databases">
        <title>Complete genome sequence of Clostridum sp. M2/40.</title>
        <authorList>
            <person name="Wibberg D."/>
            <person name="Puehler A."/>
            <person name="Schlueter A."/>
        </authorList>
    </citation>
    <scope>NUCLEOTIDE SEQUENCE [LARGE SCALE GENOMIC DNA]</scope>
    <source>
        <strain evidence="3">M2/40</strain>
    </source>
</reference>
<dbReference type="SMART" id="SM00267">
    <property type="entry name" value="GGDEF"/>
    <property type="match status" value="1"/>
</dbReference>
<dbReference type="InterPro" id="IPR029787">
    <property type="entry name" value="Nucleotide_cyclase"/>
</dbReference>
<dbReference type="PANTHER" id="PTHR45138">
    <property type="entry name" value="REGULATORY COMPONENTS OF SENSORY TRANSDUCTION SYSTEM"/>
    <property type="match status" value="1"/>
</dbReference>
<dbReference type="GO" id="GO:0043709">
    <property type="term" value="P:cell adhesion involved in single-species biofilm formation"/>
    <property type="evidence" value="ECO:0007669"/>
    <property type="project" value="TreeGrafter"/>
</dbReference>
<dbReference type="SMART" id="SM00028">
    <property type="entry name" value="TPR"/>
    <property type="match status" value="3"/>
</dbReference>
<dbReference type="FunFam" id="3.30.70.270:FF:000001">
    <property type="entry name" value="Diguanylate cyclase domain protein"/>
    <property type="match status" value="1"/>
</dbReference>
<dbReference type="eggNOG" id="COG2199">
    <property type="taxonomic scope" value="Bacteria"/>
</dbReference>
<organism evidence="2 3">
    <name type="scientific">Clostridium bornimense</name>
    <dbReference type="NCBI Taxonomy" id="1216932"/>
    <lineage>
        <taxon>Bacteria</taxon>
        <taxon>Bacillati</taxon>
        <taxon>Bacillota</taxon>
        <taxon>Clostridia</taxon>
        <taxon>Eubacteriales</taxon>
        <taxon>Clostridiaceae</taxon>
        <taxon>Clostridium</taxon>
    </lineage>
</organism>
<dbReference type="GO" id="GO:0005886">
    <property type="term" value="C:plasma membrane"/>
    <property type="evidence" value="ECO:0007669"/>
    <property type="project" value="TreeGrafter"/>
</dbReference>
<dbReference type="STRING" id="1216932.CM240_0279"/>
<dbReference type="GO" id="GO:0052621">
    <property type="term" value="F:diguanylate cyclase activity"/>
    <property type="evidence" value="ECO:0007669"/>
    <property type="project" value="TreeGrafter"/>
</dbReference>
<dbReference type="Gene3D" id="1.25.40.10">
    <property type="entry name" value="Tetratricopeptide repeat domain"/>
    <property type="match status" value="2"/>
</dbReference>
<dbReference type="NCBIfam" id="TIGR00254">
    <property type="entry name" value="GGDEF"/>
    <property type="match status" value="1"/>
</dbReference>
<dbReference type="PANTHER" id="PTHR45138:SF9">
    <property type="entry name" value="DIGUANYLATE CYCLASE DGCM-RELATED"/>
    <property type="match status" value="1"/>
</dbReference>
<gene>
    <name evidence="2" type="ORF">CM240_0279</name>
</gene>
<dbReference type="GO" id="GO:1902201">
    <property type="term" value="P:negative regulation of bacterial-type flagellum-dependent cell motility"/>
    <property type="evidence" value="ECO:0007669"/>
    <property type="project" value="TreeGrafter"/>
</dbReference>
<feature type="domain" description="GGDEF" evidence="1">
    <location>
        <begin position="484"/>
        <end position="619"/>
    </location>
</feature>
<dbReference type="RefSeq" id="WP_044035899.1">
    <property type="nucleotide sequence ID" value="NZ_HG917868.1"/>
</dbReference>
<dbReference type="OrthoDB" id="9805474at2"/>
<evidence type="ECO:0000259" key="1">
    <source>
        <dbReference type="PROSITE" id="PS50887"/>
    </source>
</evidence>
<dbReference type="InterPro" id="IPR019734">
    <property type="entry name" value="TPR_rpt"/>
</dbReference>
<keyword evidence="3" id="KW-1185">Reference proteome</keyword>
<dbReference type="InterPro" id="IPR043128">
    <property type="entry name" value="Rev_trsase/Diguanyl_cyclase"/>
</dbReference>
<name>W6RSA3_9CLOT</name>
<dbReference type="InterPro" id="IPR000160">
    <property type="entry name" value="GGDEF_dom"/>
</dbReference>
<accession>W6RSA3</accession>
<sequence>MIEYKFIEESIDKVRNYGKFPLKFEELNSIKKSVNEYINYIKKGTLFHEQSKCYFLIGLINLIVKEDEMALEDIKKAITLLSNSDLADTEYEAVLKGYLSIIYFQQGDIIEFEKSFKEAEEKFKILASYEELLNLYLMIVELLSRKEEFYDDINKYLEKIHKIVSDSEVDNLDLCYYTLGKVNTLVFNNIIGAIFYLTQALDFAVKHNSIQLESRIRRELGECYRIEGNEEEKIKVLIPLIMDDKYNGLDIVYKYCIVENIIEAFLATDKLENANKLIEYMEESYITNESLEKDHCTFLLIECKIRYLINKRDEDQDIKLLYSEMKKVYHRIKDKCFFSNLDYHMTNLEGDIYFYLGEYEKSFEIHNRLLKYSIDNGNKRLVIEYYGKVSADYEKLGDIKNASKFLKKNIKMKKEWYENQSDLYTQILLREYDINNKNKEISKLMSMKERLTDIRNMDGVTGIFNRRFLEEIIEGTTSGEEILKEVSILMIDVDYFKKYNDNYGHLKGDEVLKSIGDILRSVCNTEEKIAIRYGGEEFLAILYNKDYKESIEIAEEIINKVRETNIEHKYSDIANIITVSIGIATASIFDSYIELIREADEALYIAKNNGKNKYIHLKDNR</sequence>
<proteinExistence type="predicted"/>
<evidence type="ECO:0000313" key="2">
    <source>
        <dbReference type="EMBL" id="CDM67446.1"/>
    </source>
</evidence>
<dbReference type="KEGG" id="clt:CM240_0279"/>
<protein>
    <recommendedName>
        <fullName evidence="1">GGDEF domain-containing protein</fullName>
    </recommendedName>
</protein>
<dbReference type="CDD" id="cd01949">
    <property type="entry name" value="GGDEF"/>
    <property type="match status" value="1"/>
</dbReference>
<dbReference type="Pfam" id="PF00990">
    <property type="entry name" value="GGDEF"/>
    <property type="match status" value="1"/>
</dbReference>
<dbReference type="Gene3D" id="3.30.70.270">
    <property type="match status" value="1"/>
</dbReference>
<dbReference type="InterPro" id="IPR011990">
    <property type="entry name" value="TPR-like_helical_dom_sf"/>
</dbReference>
<dbReference type="AlphaFoldDB" id="W6RSA3"/>
<dbReference type="HOGENOM" id="CLU_030251_0_0_9"/>
<dbReference type="SUPFAM" id="SSF48452">
    <property type="entry name" value="TPR-like"/>
    <property type="match status" value="2"/>
</dbReference>
<dbReference type="SUPFAM" id="SSF55073">
    <property type="entry name" value="Nucleotide cyclase"/>
    <property type="match status" value="1"/>
</dbReference>
<dbReference type="PROSITE" id="PS50887">
    <property type="entry name" value="GGDEF"/>
    <property type="match status" value="1"/>
</dbReference>
<dbReference type="Proteomes" id="UP000019426">
    <property type="component" value="Chromosome M2/40_rep1"/>
</dbReference>
<dbReference type="EMBL" id="HG917868">
    <property type="protein sequence ID" value="CDM67446.1"/>
    <property type="molecule type" value="Genomic_DNA"/>
</dbReference>
<dbReference type="PATRIC" id="fig|1216932.3.peg.259"/>